<organism evidence="8 9">
    <name type="scientific">Chrysochromulina tobinii</name>
    <dbReference type="NCBI Taxonomy" id="1460289"/>
    <lineage>
        <taxon>Eukaryota</taxon>
        <taxon>Haptista</taxon>
        <taxon>Haptophyta</taxon>
        <taxon>Prymnesiophyceae</taxon>
        <taxon>Prymnesiales</taxon>
        <taxon>Chrysochromulinaceae</taxon>
        <taxon>Chrysochromulina</taxon>
    </lineage>
</organism>
<evidence type="ECO:0000256" key="6">
    <source>
        <dbReference type="SAM" id="Phobius"/>
    </source>
</evidence>
<evidence type="ECO:0000256" key="3">
    <source>
        <dbReference type="ARBA" id="ARBA00022989"/>
    </source>
</evidence>
<gene>
    <name evidence="8" type="ORF">Ctob_011111</name>
</gene>
<feature type="region of interest" description="Disordered" evidence="5">
    <location>
        <begin position="839"/>
        <end position="878"/>
    </location>
</feature>
<reference evidence="9" key="1">
    <citation type="journal article" date="2015" name="PLoS Genet.">
        <title>Genome Sequence and Transcriptome Analyses of Chrysochromulina tobin: Metabolic Tools for Enhanced Algal Fitness in the Prominent Order Prymnesiales (Haptophyceae).</title>
        <authorList>
            <person name="Hovde B.T."/>
            <person name="Deodato C.R."/>
            <person name="Hunsperger H.M."/>
            <person name="Ryken S.A."/>
            <person name="Yost W."/>
            <person name="Jha R.K."/>
            <person name="Patterson J."/>
            <person name="Monnat R.J. Jr."/>
            <person name="Barlow S.B."/>
            <person name="Starkenburg S.R."/>
            <person name="Cattolico R.A."/>
        </authorList>
    </citation>
    <scope>NUCLEOTIDE SEQUENCE</scope>
    <source>
        <strain evidence="9">CCMP291</strain>
    </source>
</reference>
<evidence type="ECO:0000313" key="8">
    <source>
        <dbReference type="EMBL" id="KOO34011.1"/>
    </source>
</evidence>
<feature type="transmembrane region" description="Helical" evidence="6">
    <location>
        <begin position="361"/>
        <end position="383"/>
    </location>
</feature>
<feature type="domain" description="Anoctamin transmembrane" evidence="7">
    <location>
        <begin position="242"/>
        <end position="811"/>
    </location>
</feature>
<dbReference type="PANTHER" id="PTHR12308">
    <property type="entry name" value="ANOCTAMIN"/>
    <property type="match status" value="1"/>
</dbReference>
<protein>
    <submittedName>
        <fullName evidence="8">Transmembrane protein 16h</fullName>
    </submittedName>
</protein>
<keyword evidence="4 6" id="KW-0472">Membrane</keyword>
<evidence type="ECO:0000256" key="5">
    <source>
        <dbReference type="SAM" id="MobiDB-lite"/>
    </source>
</evidence>
<comment type="subcellular location">
    <subcellularLocation>
        <location evidence="1">Membrane</location>
        <topology evidence="1">Multi-pass membrane protein</topology>
    </subcellularLocation>
</comment>
<dbReference type="GO" id="GO:0016020">
    <property type="term" value="C:membrane"/>
    <property type="evidence" value="ECO:0007669"/>
    <property type="project" value="UniProtKB-SubCell"/>
</dbReference>
<feature type="transmembrane region" description="Helical" evidence="6">
    <location>
        <begin position="774"/>
        <end position="792"/>
    </location>
</feature>
<dbReference type="GO" id="GO:0005254">
    <property type="term" value="F:chloride channel activity"/>
    <property type="evidence" value="ECO:0007669"/>
    <property type="project" value="TreeGrafter"/>
</dbReference>
<evidence type="ECO:0000256" key="1">
    <source>
        <dbReference type="ARBA" id="ARBA00004141"/>
    </source>
</evidence>
<evidence type="ECO:0000259" key="7">
    <source>
        <dbReference type="Pfam" id="PF04547"/>
    </source>
</evidence>
<evidence type="ECO:0000256" key="4">
    <source>
        <dbReference type="ARBA" id="ARBA00023136"/>
    </source>
</evidence>
<dbReference type="Proteomes" id="UP000037460">
    <property type="component" value="Unassembled WGS sequence"/>
</dbReference>
<dbReference type="EMBL" id="JWZX01001355">
    <property type="protein sequence ID" value="KOO34011.1"/>
    <property type="molecule type" value="Genomic_DNA"/>
</dbReference>
<dbReference type="InterPro" id="IPR007632">
    <property type="entry name" value="Anoctamin"/>
</dbReference>
<dbReference type="OrthoDB" id="296386at2759"/>
<feature type="transmembrane region" description="Helical" evidence="6">
    <location>
        <begin position="701"/>
        <end position="727"/>
    </location>
</feature>
<accession>A0A0M0K579</accession>
<dbReference type="AlphaFoldDB" id="A0A0M0K579"/>
<keyword evidence="9" id="KW-1185">Reference proteome</keyword>
<sequence>MSTLYSRQQTRASEVKAVTAQRYDVIFALKRTPEPLINYLVSRLAALELDVVRLSGGEGKSTDTTTFLCVTVTGSVLEPLAEQFQLQKMLNSAAEGKWSETDYRVRTFTRADRASFMNAGVVEFSPTERAFLLQSCLETRLVAEEAWPAALAAAGCSGAADHPKAAWLLGPNSNSNWDGQLPLIGALTELGYLEATWPAHTTGRYESLGVPMVAPGKRAIAWGAYLTGLVTRSHSLLDVNSIRVYWGDQVAYYFAWQLFYIRMLLPLGLLGLVIHLRRPADVTVDDDPFLPLFSLVAVIWAISFVQGWRGKQAELAFAWGSAEMGATTERLRPSFRGREVLDPISGRLILKEARWRRALRYTISGTISVLCLLVPVVVMFASLNLQGYITVNDRDWFGVPVYIPLIAKFAAPGALFDPNGTLGRAPVLLHAVTISLLNKAYRSVARALTRLENHRTERPFEASLLLKRFAFESLDCYLALFYIAFELQDVPRLRLELIALYTTDTARRVLCETLLPLLLHWRAARASHAFAADEAAAADGAHHSAAAASSSAGGSVKGPTSGASGVAHSGVAHNGLATDHPVLTRRASTQNDESLSPTATRHARLLEPHGEGAAKSSSLIVTTKLAARQLAISAELELEVYQDFDDYLEMVIQFGYVTLFASAFPLAAIVSFACNVLELLSDAFKLVSLHRRPRPHRTASIGGWGVCLFVLCVASIYTNLFICAISSDQLAAVLPSLFTVPSSKKVPHRGWLGGGQPNRPTSGEHEMKAGKGRYVVLLCVAVEHAMFLLLLAGEWMLARPPAWVQLVLKRREYEQREARHKDSINVAEGTKKLKDAAFVKERDAIEQERKETEARARDKAAKERESKERSRQREAEAEARARLLRQSILSGE</sequence>
<keyword evidence="2 6" id="KW-0812">Transmembrane</keyword>
<feature type="transmembrane region" description="Helical" evidence="6">
    <location>
        <begin position="288"/>
        <end position="305"/>
    </location>
</feature>
<comment type="caution">
    <text evidence="8">The sequence shown here is derived from an EMBL/GenBank/DDBJ whole genome shotgun (WGS) entry which is preliminary data.</text>
</comment>
<feature type="transmembrane region" description="Helical" evidence="6">
    <location>
        <begin position="250"/>
        <end position="276"/>
    </location>
</feature>
<dbReference type="InterPro" id="IPR049452">
    <property type="entry name" value="Anoctamin_TM"/>
</dbReference>
<dbReference type="Pfam" id="PF04547">
    <property type="entry name" value="Anoctamin"/>
    <property type="match status" value="1"/>
</dbReference>
<proteinExistence type="predicted"/>
<keyword evidence="3 6" id="KW-1133">Transmembrane helix</keyword>
<evidence type="ECO:0000256" key="2">
    <source>
        <dbReference type="ARBA" id="ARBA00022692"/>
    </source>
</evidence>
<evidence type="ECO:0000313" key="9">
    <source>
        <dbReference type="Proteomes" id="UP000037460"/>
    </source>
</evidence>
<dbReference type="PANTHER" id="PTHR12308:SF73">
    <property type="entry name" value="ANOCTAMIN"/>
    <property type="match status" value="1"/>
</dbReference>
<name>A0A0M0K579_9EUKA</name>
<feature type="transmembrane region" description="Helical" evidence="6">
    <location>
        <begin position="654"/>
        <end position="680"/>
    </location>
</feature>